<feature type="binding site" evidence="10">
    <location>
        <position position="383"/>
    </location>
    <ligand>
        <name>(2R)-2-phosphoglycerate</name>
        <dbReference type="ChEBI" id="CHEBI:58289"/>
    </ligand>
</feature>
<keyword evidence="10 11" id="KW-0479">Metal-binding</keyword>
<organism evidence="14 15">
    <name type="scientific">Desulfoferula mesophila</name>
    <dbReference type="NCBI Taxonomy" id="3058419"/>
    <lineage>
        <taxon>Bacteria</taxon>
        <taxon>Pseudomonadati</taxon>
        <taxon>Thermodesulfobacteriota</taxon>
        <taxon>Desulfarculia</taxon>
        <taxon>Desulfarculales</taxon>
        <taxon>Desulfarculaceae</taxon>
        <taxon>Desulfoferula</taxon>
    </lineage>
</organism>
<keyword evidence="10" id="KW-0963">Cytoplasm</keyword>
<accession>A0AAU9E8E1</accession>
<keyword evidence="7 10" id="KW-0324">Glycolysis</keyword>
<evidence type="ECO:0000256" key="11">
    <source>
        <dbReference type="PIRSR" id="PIRSR001400-3"/>
    </source>
</evidence>
<feature type="domain" description="Enolase N-terminal" evidence="13">
    <location>
        <begin position="6"/>
        <end position="135"/>
    </location>
</feature>
<feature type="binding site" evidence="10">
    <location>
        <position position="362"/>
    </location>
    <ligand>
        <name>(2R)-2-phosphoglycerate</name>
        <dbReference type="ChEBI" id="CHEBI:58289"/>
    </ligand>
</feature>
<keyword evidence="15" id="KW-1185">Reference proteome</keyword>
<evidence type="ECO:0000256" key="1">
    <source>
        <dbReference type="ARBA" id="ARBA00005031"/>
    </source>
</evidence>
<dbReference type="GO" id="GO:0005576">
    <property type="term" value="C:extracellular region"/>
    <property type="evidence" value="ECO:0007669"/>
    <property type="project" value="UniProtKB-SubCell"/>
</dbReference>
<comment type="subcellular location">
    <subcellularLocation>
        <location evidence="10">Cytoplasm</location>
    </subcellularLocation>
    <subcellularLocation>
        <location evidence="10">Secreted</location>
    </subcellularLocation>
    <subcellularLocation>
        <location evidence="10">Cell surface</location>
    </subcellularLocation>
    <text evidence="10">Fractions of enolase are present in both the cytoplasm and on the cell surface.</text>
</comment>
<comment type="caution">
    <text evidence="10">Lacks conserved residue(s) required for the propagation of feature annotation.</text>
</comment>
<evidence type="ECO:0000259" key="12">
    <source>
        <dbReference type="SMART" id="SM01192"/>
    </source>
</evidence>
<evidence type="ECO:0000256" key="4">
    <source>
        <dbReference type="ARBA" id="ARBA00017068"/>
    </source>
</evidence>
<comment type="function">
    <text evidence="9 10">Catalyzes the reversible conversion of 2-phosphoglycerate (2-PG) into phosphoenolpyruvate (PEP). It is essential for the degradation of carbohydrates via glycolysis.</text>
</comment>
<dbReference type="AlphaFoldDB" id="A0AAU9E8E1"/>
<keyword evidence="6 10" id="KW-0460">Magnesium</keyword>
<dbReference type="EMBL" id="AP028679">
    <property type="protein sequence ID" value="BEQ13185.1"/>
    <property type="molecule type" value="Genomic_DNA"/>
</dbReference>
<sequence length="419" mass="44451">MFMPTIKKINAREIINGRGVPAVEVELTTDRGLSVCASAPSGVSVSSHEAVELRDGGERYLGKGVLRAVENVEQVISPALAGLDVTDQALVDQRLLEVDGTPDKSHLGGNAITAVSLAAARAGAQSLGLELYRYLGGVGAKGIPVMCPNMLSGSKTAGNELDFEDYLLVPYGFESIEEALRAGVEVFHRLHRNLESRFGLIAQITALAPPMQTSEEAFDMILEAVEQAGYARRMGLGIDVAAGNFYDVDKGLYALRAGDTDADGMISLYRELTDKYPIVFIEDGLMEEDFAGFARLTEAVDCLVVGDDLFATNTERLALGAAQGAGNAMLCKVNQAGTVSEAMAAASAAQRLGYDVVASVRSGETDDPAQADLAVAVGASLMKIGCPLRGEMITKYNRLMNISRRLGRSAVFHGAEFGF</sequence>
<feature type="binding site" evidence="10 11">
    <location>
        <position position="307"/>
    </location>
    <ligand>
        <name>Mg(2+)</name>
        <dbReference type="ChEBI" id="CHEBI:18420"/>
    </ligand>
</feature>
<dbReference type="Pfam" id="PF00113">
    <property type="entry name" value="Enolase_C"/>
    <property type="match status" value="1"/>
</dbReference>
<dbReference type="EC" id="4.2.1.11" evidence="3 10"/>
<reference evidence="15" key="1">
    <citation type="journal article" date="2023" name="Arch. Microbiol.">
        <title>Desulfoferula mesophilus gen. nov. sp. nov., a mesophilic sulfate-reducing bacterium isolated from a brackish lake sediment.</title>
        <authorList>
            <person name="Watanabe T."/>
            <person name="Yabe T."/>
            <person name="Tsuji J.M."/>
            <person name="Fukui M."/>
        </authorList>
    </citation>
    <scope>NUCLEOTIDE SEQUENCE [LARGE SCALE GENOMIC DNA]</scope>
    <source>
        <strain evidence="15">12FAK</strain>
    </source>
</reference>
<dbReference type="GO" id="GO:0004634">
    <property type="term" value="F:phosphopyruvate hydratase activity"/>
    <property type="evidence" value="ECO:0007669"/>
    <property type="project" value="UniProtKB-UniRule"/>
</dbReference>
<dbReference type="SMART" id="SM01192">
    <property type="entry name" value="Enolase_C"/>
    <property type="match status" value="1"/>
</dbReference>
<evidence type="ECO:0000256" key="2">
    <source>
        <dbReference type="ARBA" id="ARBA00009604"/>
    </source>
</evidence>
<evidence type="ECO:0000256" key="8">
    <source>
        <dbReference type="ARBA" id="ARBA00023239"/>
    </source>
</evidence>
<dbReference type="GO" id="GO:0000287">
    <property type="term" value="F:magnesium ion binding"/>
    <property type="evidence" value="ECO:0007669"/>
    <property type="project" value="UniProtKB-UniRule"/>
</dbReference>
<dbReference type="InterPro" id="IPR000941">
    <property type="entry name" value="Enolase"/>
</dbReference>
<name>A0AAU9E8E1_9BACT</name>
<dbReference type="CDD" id="cd03313">
    <property type="entry name" value="enolase"/>
    <property type="match status" value="1"/>
</dbReference>
<dbReference type="PRINTS" id="PR00148">
    <property type="entry name" value="ENOLASE"/>
</dbReference>
<dbReference type="HAMAP" id="MF_00318">
    <property type="entry name" value="Enolase"/>
    <property type="match status" value="1"/>
</dbReference>
<feature type="binding site" evidence="10 11">
    <location>
        <position position="282"/>
    </location>
    <ligand>
        <name>Mg(2+)</name>
        <dbReference type="ChEBI" id="CHEBI:18420"/>
    </ligand>
</feature>
<evidence type="ECO:0000259" key="13">
    <source>
        <dbReference type="SMART" id="SM01193"/>
    </source>
</evidence>
<gene>
    <name evidence="10" type="primary">eno</name>
    <name evidence="14" type="ORF">FAK_02510</name>
</gene>
<evidence type="ECO:0000256" key="10">
    <source>
        <dbReference type="HAMAP-Rule" id="MF_00318"/>
    </source>
</evidence>
<dbReference type="InterPro" id="IPR029017">
    <property type="entry name" value="Enolase-like_N"/>
</dbReference>
<dbReference type="Gene3D" id="3.30.390.10">
    <property type="entry name" value="Enolase-like, N-terminal domain"/>
    <property type="match status" value="1"/>
</dbReference>
<dbReference type="SUPFAM" id="SSF54826">
    <property type="entry name" value="Enolase N-terminal domain-like"/>
    <property type="match status" value="1"/>
</dbReference>
<comment type="catalytic activity">
    <reaction evidence="10">
        <text>(2R)-2-phosphoglycerate = phosphoenolpyruvate + H2O</text>
        <dbReference type="Rhea" id="RHEA:10164"/>
        <dbReference type="ChEBI" id="CHEBI:15377"/>
        <dbReference type="ChEBI" id="CHEBI:58289"/>
        <dbReference type="ChEBI" id="CHEBI:58702"/>
        <dbReference type="EC" id="4.2.1.11"/>
    </reaction>
</comment>
<dbReference type="Gene3D" id="3.20.20.120">
    <property type="entry name" value="Enolase-like C-terminal domain"/>
    <property type="match status" value="1"/>
</dbReference>
<evidence type="ECO:0000313" key="14">
    <source>
        <dbReference type="EMBL" id="BEQ13185.1"/>
    </source>
</evidence>
<feature type="domain" description="Enolase C-terminal TIM barrel" evidence="12">
    <location>
        <begin position="140"/>
        <end position="419"/>
    </location>
</feature>
<proteinExistence type="inferred from homology"/>
<comment type="pathway">
    <text evidence="1 10">Carbohydrate degradation; glycolysis; pyruvate from D-glyceraldehyde 3-phosphate: step 4/5.</text>
</comment>
<dbReference type="Proteomes" id="UP001366166">
    <property type="component" value="Chromosome"/>
</dbReference>
<dbReference type="PANTHER" id="PTHR11902">
    <property type="entry name" value="ENOLASE"/>
    <property type="match status" value="1"/>
</dbReference>
<dbReference type="SUPFAM" id="SSF51604">
    <property type="entry name" value="Enolase C-terminal domain-like"/>
    <property type="match status" value="1"/>
</dbReference>
<dbReference type="SFLD" id="SFLDS00001">
    <property type="entry name" value="Enolase"/>
    <property type="match status" value="1"/>
</dbReference>
<evidence type="ECO:0000256" key="5">
    <source>
        <dbReference type="ARBA" id="ARBA00022525"/>
    </source>
</evidence>
<evidence type="ECO:0000256" key="7">
    <source>
        <dbReference type="ARBA" id="ARBA00023152"/>
    </source>
</evidence>
<evidence type="ECO:0000256" key="3">
    <source>
        <dbReference type="ARBA" id="ARBA00012058"/>
    </source>
</evidence>
<dbReference type="Pfam" id="PF03952">
    <property type="entry name" value="Enolase_N"/>
    <property type="match status" value="1"/>
</dbReference>
<dbReference type="PANTHER" id="PTHR11902:SF1">
    <property type="entry name" value="ENOLASE"/>
    <property type="match status" value="1"/>
</dbReference>
<dbReference type="PIRSF" id="PIRSF001400">
    <property type="entry name" value="Enolase"/>
    <property type="match status" value="1"/>
</dbReference>
<feature type="active site" description="Proton acceptor" evidence="10">
    <location>
        <position position="332"/>
    </location>
</feature>
<keyword evidence="5 10" id="KW-0964">Secreted</keyword>
<feature type="binding site" evidence="10">
    <location>
        <position position="332"/>
    </location>
    <ligand>
        <name>(2R)-2-phosphoglycerate</name>
        <dbReference type="ChEBI" id="CHEBI:58289"/>
    </ligand>
</feature>
<dbReference type="SMART" id="SM01193">
    <property type="entry name" value="Enolase_N"/>
    <property type="match status" value="1"/>
</dbReference>
<feature type="binding site" evidence="10 11">
    <location>
        <position position="239"/>
    </location>
    <ligand>
        <name>Mg(2+)</name>
        <dbReference type="ChEBI" id="CHEBI:18420"/>
    </ligand>
</feature>
<dbReference type="GO" id="GO:0000015">
    <property type="term" value="C:phosphopyruvate hydratase complex"/>
    <property type="evidence" value="ECO:0007669"/>
    <property type="project" value="InterPro"/>
</dbReference>
<evidence type="ECO:0000256" key="6">
    <source>
        <dbReference type="ARBA" id="ARBA00022842"/>
    </source>
</evidence>
<comment type="cofactor">
    <cofactor evidence="11">
        <name>Mg(2+)</name>
        <dbReference type="ChEBI" id="CHEBI:18420"/>
    </cofactor>
    <text evidence="11">Mg(2+) is required for catalysis and for stabilizing the dimer.</text>
</comment>
<protein>
    <recommendedName>
        <fullName evidence="4 10">Enolase</fullName>
        <ecNumber evidence="3 10">4.2.1.11</ecNumber>
    </recommendedName>
    <alternativeName>
        <fullName evidence="10">2-phospho-D-glycerate hydro-lyase</fullName>
    </alternativeName>
    <alternativeName>
        <fullName evidence="10">2-phosphoglycerate dehydratase</fullName>
    </alternativeName>
</protein>
<dbReference type="GO" id="GO:0006096">
    <property type="term" value="P:glycolytic process"/>
    <property type="evidence" value="ECO:0007669"/>
    <property type="project" value="UniProtKB-UniRule"/>
</dbReference>
<dbReference type="InterPro" id="IPR036849">
    <property type="entry name" value="Enolase-like_C_sf"/>
</dbReference>
<evidence type="ECO:0000256" key="9">
    <source>
        <dbReference type="ARBA" id="ARBA00045763"/>
    </source>
</evidence>
<dbReference type="InterPro" id="IPR020811">
    <property type="entry name" value="Enolase_N"/>
</dbReference>
<feature type="binding site" evidence="10">
    <location>
        <position position="361"/>
    </location>
    <ligand>
        <name>(2R)-2-phosphoglycerate</name>
        <dbReference type="ChEBI" id="CHEBI:58289"/>
    </ligand>
</feature>
<keyword evidence="8 10" id="KW-0456">Lyase</keyword>
<comment type="cofactor">
    <cofactor evidence="10">
        <name>Mg(2+)</name>
        <dbReference type="ChEBI" id="CHEBI:18420"/>
    </cofactor>
    <text evidence="10">Binds a second Mg(2+) ion via substrate during catalysis.</text>
</comment>
<dbReference type="InterPro" id="IPR020810">
    <property type="entry name" value="Enolase_C"/>
</dbReference>
<dbReference type="KEGG" id="dmp:FAK_02510"/>
<evidence type="ECO:0000313" key="15">
    <source>
        <dbReference type="Proteomes" id="UP001366166"/>
    </source>
</evidence>
<comment type="similarity">
    <text evidence="2 10">Belongs to the enolase family.</text>
</comment>
<dbReference type="GO" id="GO:0009986">
    <property type="term" value="C:cell surface"/>
    <property type="evidence" value="ECO:0007669"/>
    <property type="project" value="UniProtKB-SubCell"/>
</dbReference>